<evidence type="ECO:0000256" key="3">
    <source>
        <dbReference type="ARBA" id="ARBA00022729"/>
    </source>
</evidence>
<protein>
    <submittedName>
        <fullName evidence="7">MipA/OmpV family protein</fullName>
    </submittedName>
</protein>
<feature type="chain" id="PRO_5037452091" evidence="6">
    <location>
        <begin position="27"/>
        <end position="268"/>
    </location>
</feature>
<evidence type="ECO:0000313" key="8">
    <source>
        <dbReference type="Proteomes" id="UP000680158"/>
    </source>
</evidence>
<comment type="subcellular location">
    <subcellularLocation>
        <location evidence="1">Cell outer membrane</location>
    </subcellularLocation>
</comment>
<evidence type="ECO:0000256" key="2">
    <source>
        <dbReference type="ARBA" id="ARBA00005722"/>
    </source>
</evidence>
<keyword evidence="8" id="KW-1185">Reference proteome</keyword>
<name>A0A941I4J8_9BURK</name>
<dbReference type="PANTHER" id="PTHR38776:SF1">
    <property type="entry name" value="MLTA-INTERACTING PROTEIN-RELATED"/>
    <property type="match status" value="1"/>
</dbReference>
<dbReference type="GO" id="GO:0009279">
    <property type="term" value="C:cell outer membrane"/>
    <property type="evidence" value="ECO:0007669"/>
    <property type="project" value="UniProtKB-SubCell"/>
</dbReference>
<keyword evidence="3 6" id="KW-0732">Signal</keyword>
<accession>A0A941I4J8</accession>
<evidence type="ECO:0000256" key="6">
    <source>
        <dbReference type="SAM" id="SignalP"/>
    </source>
</evidence>
<gene>
    <name evidence="7" type="ORF">KDM92_13295</name>
</gene>
<dbReference type="EMBL" id="JAGSPM010000008">
    <property type="protein sequence ID" value="MBR7747561.1"/>
    <property type="molecule type" value="Genomic_DNA"/>
</dbReference>
<organism evidence="7 8">
    <name type="scientific">Undibacterium baiyunense</name>
    <dbReference type="NCBI Taxonomy" id="2828731"/>
    <lineage>
        <taxon>Bacteria</taxon>
        <taxon>Pseudomonadati</taxon>
        <taxon>Pseudomonadota</taxon>
        <taxon>Betaproteobacteria</taxon>
        <taxon>Burkholderiales</taxon>
        <taxon>Oxalobacteraceae</taxon>
        <taxon>Undibacterium</taxon>
    </lineage>
</organism>
<keyword evidence="5" id="KW-0998">Cell outer membrane</keyword>
<evidence type="ECO:0000256" key="5">
    <source>
        <dbReference type="ARBA" id="ARBA00023237"/>
    </source>
</evidence>
<dbReference type="Pfam" id="PF06629">
    <property type="entry name" value="MipA"/>
    <property type="match status" value="1"/>
</dbReference>
<evidence type="ECO:0000313" key="7">
    <source>
        <dbReference type="EMBL" id="MBR7747561.1"/>
    </source>
</evidence>
<evidence type="ECO:0000256" key="4">
    <source>
        <dbReference type="ARBA" id="ARBA00023136"/>
    </source>
</evidence>
<dbReference type="RefSeq" id="WP_212684954.1">
    <property type="nucleotide sequence ID" value="NZ_JAGSPM010000008.1"/>
</dbReference>
<evidence type="ECO:0000256" key="1">
    <source>
        <dbReference type="ARBA" id="ARBA00004442"/>
    </source>
</evidence>
<comment type="caution">
    <text evidence="7">The sequence shown here is derived from an EMBL/GenBank/DDBJ whole genome shotgun (WGS) entry which is preliminary data.</text>
</comment>
<dbReference type="PANTHER" id="PTHR38776">
    <property type="entry name" value="MLTA-INTERACTING PROTEIN-RELATED"/>
    <property type="match status" value="1"/>
</dbReference>
<comment type="similarity">
    <text evidence="2">Belongs to the MipA/OmpV family.</text>
</comment>
<sequence>MRYLAPRILLSAAGFAVSLVCAQASAQMFNTVQLNAAAPGQSGGMLGVAGISTPEYQGSAKNRKLIVPVVDYQWSNGWFAGGSNGLGYNFSADPQFNYGVRVTGDIGRKEKRAKLLRGLGDIDARPEVGAFFTFNSSTNTFFGSSVRYGAGNDRKGLLFDLSAGFNESWNQNLRAGASLGASYANDNYMQSFFGINSAQAARSSHKIYTPKAGLRNTYVSAFVSYMVDQRTSLSLIVTSDRLAGDAKASPLSEKTRTSSIVGAVSYHF</sequence>
<dbReference type="AlphaFoldDB" id="A0A941I4J8"/>
<feature type="signal peptide" evidence="6">
    <location>
        <begin position="1"/>
        <end position="26"/>
    </location>
</feature>
<proteinExistence type="inferred from homology"/>
<keyword evidence="4" id="KW-0472">Membrane</keyword>
<dbReference type="InterPro" id="IPR010583">
    <property type="entry name" value="MipA"/>
</dbReference>
<dbReference type="Proteomes" id="UP000680158">
    <property type="component" value="Unassembled WGS sequence"/>
</dbReference>
<reference evidence="7 8" key="1">
    <citation type="submission" date="2021-04" db="EMBL/GenBank/DDBJ databases">
        <title>novel species isolated from subtropical streams in China.</title>
        <authorList>
            <person name="Lu H."/>
        </authorList>
    </citation>
    <scope>NUCLEOTIDE SEQUENCE [LARGE SCALE GENOMIC DNA]</scope>
    <source>
        <strain evidence="7 8">BYS107W</strain>
    </source>
</reference>